<dbReference type="Proteomes" id="UP000190896">
    <property type="component" value="Unassembled WGS sequence"/>
</dbReference>
<reference evidence="8 9" key="1">
    <citation type="submission" date="2016-11" db="EMBL/GenBank/DDBJ databases">
        <title>Mixed transmission modes and dynamic genome evolution in an obligate animal-bacterial symbiosis.</title>
        <authorList>
            <person name="Russell S.L."/>
            <person name="Corbett-Detig R.B."/>
            <person name="Cavanaugh C.M."/>
        </authorList>
    </citation>
    <scope>NUCLEOTIDE SEQUENCE [LARGE SCALE GENOMIC DNA]</scope>
    <source>
        <strain evidence="8">Se-Cadez</strain>
    </source>
</reference>
<feature type="transmembrane region" description="Helical" evidence="7">
    <location>
        <begin position="267"/>
        <end position="289"/>
    </location>
</feature>
<organism evidence="8 9">
    <name type="scientific">Solemya velesiana gill symbiont</name>
    <dbReference type="NCBI Taxonomy" id="1918948"/>
    <lineage>
        <taxon>Bacteria</taxon>
        <taxon>Pseudomonadati</taxon>
        <taxon>Pseudomonadota</taxon>
        <taxon>Gammaproteobacteria</taxon>
        <taxon>sulfur-oxidizing symbionts</taxon>
    </lineage>
</organism>
<keyword evidence="2" id="KW-0813">Transport</keyword>
<gene>
    <name evidence="8" type="ORF">BOW51_10485</name>
</gene>
<dbReference type="OrthoDB" id="3238001at2"/>
<dbReference type="RefSeq" id="WP_078487963.1">
    <property type="nucleotide sequence ID" value="NZ_MPRJ01000079.1"/>
</dbReference>
<evidence type="ECO:0000256" key="2">
    <source>
        <dbReference type="ARBA" id="ARBA00022448"/>
    </source>
</evidence>
<keyword evidence="6 7" id="KW-0472">Membrane</keyword>
<dbReference type="GO" id="GO:0055085">
    <property type="term" value="P:transmembrane transport"/>
    <property type="evidence" value="ECO:0007669"/>
    <property type="project" value="InterPro"/>
</dbReference>
<dbReference type="EMBL" id="MPRJ01000079">
    <property type="protein sequence ID" value="OOZ35757.1"/>
    <property type="molecule type" value="Genomic_DNA"/>
</dbReference>
<feature type="transmembrane region" description="Helical" evidence="7">
    <location>
        <begin position="106"/>
        <end position="127"/>
    </location>
</feature>
<keyword evidence="4 7" id="KW-0812">Transmembrane</keyword>
<evidence type="ECO:0000256" key="1">
    <source>
        <dbReference type="ARBA" id="ARBA00004141"/>
    </source>
</evidence>
<comment type="subcellular location">
    <subcellularLocation>
        <location evidence="1">Membrane</location>
        <topology evidence="1">Multi-pass membrane protein</topology>
    </subcellularLocation>
</comment>
<feature type="transmembrane region" description="Helical" evidence="7">
    <location>
        <begin position="6"/>
        <end position="23"/>
    </location>
</feature>
<dbReference type="AlphaFoldDB" id="A0A1T2KSD1"/>
<evidence type="ECO:0000256" key="6">
    <source>
        <dbReference type="ARBA" id="ARBA00023136"/>
    </source>
</evidence>
<evidence type="ECO:0000313" key="9">
    <source>
        <dbReference type="Proteomes" id="UP000190896"/>
    </source>
</evidence>
<dbReference type="InterPro" id="IPR004776">
    <property type="entry name" value="Mem_transp_PIN-like"/>
</dbReference>
<evidence type="ECO:0000256" key="5">
    <source>
        <dbReference type="ARBA" id="ARBA00022989"/>
    </source>
</evidence>
<protein>
    <submittedName>
        <fullName evidence="8">Transporter</fullName>
    </submittedName>
</protein>
<dbReference type="PANTHER" id="PTHR36838:SF1">
    <property type="entry name" value="SLR1864 PROTEIN"/>
    <property type="match status" value="1"/>
</dbReference>
<proteinExistence type="predicted"/>
<dbReference type="GO" id="GO:0016020">
    <property type="term" value="C:membrane"/>
    <property type="evidence" value="ECO:0007669"/>
    <property type="project" value="UniProtKB-SubCell"/>
</dbReference>
<feature type="transmembrane region" description="Helical" evidence="7">
    <location>
        <begin position="208"/>
        <end position="230"/>
    </location>
</feature>
<accession>A0A1T2KSD1</accession>
<evidence type="ECO:0000256" key="7">
    <source>
        <dbReference type="SAM" id="Phobius"/>
    </source>
</evidence>
<dbReference type="Pfam" id="PF03547">
    <property type="entry name" value="Mem_trans"/>
    <property type="match status" value="1"/>
</dbReference>
<keyword evidence="5 7" id="KW-1133">Transmembrane helix</keyword>
<dbReference type="PANTHER" id="PTHR36838">
    <property type="entry name" value="AUXIN EFFLUX CARRIER FAMILY PROTEIN"/>
    <property type="match status" value="1"/>
</dbReference>
<keyword evidence="3" id="KW-1003">Cell membrane</keyword>
<keyword evidence="9" id="KW-1185">Reference proteome</keyword>
<feature type="transmembrane region" description="Helical" evidence="7">
    <location>
        <begin position="148"/>
        <end position="169"/>
    </location>
</feature>
<evidence type="ECO:0000313" key="8">
    <source>
        <dbReference type="EMBL" id="OOZ35757.1"/>
    </source>
</evidence>
<evidence type="ECO:0000256" key="3">
    <source>
        <dbReference type="ARBA" id="ARBA00022475"/>
    </source>
</evidence>
<comment type="caution">
    <text evidence="8">The sequence shown here is derived from an EMBL/GenBank/DDBJ whole genome shotgun (WGS) entry which is preliminary data.</text>
</comment>
<feature type="transmembrane region" description="Helical" evidence="7">
    <location>
        <begin position="236"/>
        <end position="255"/>
    </location>
</feature>
<evidence type="ECO:0000256" key="4">
    <source>
        <dbReference type="ARBA" id="ARBA00022692"/>
    </source>
</evidence>
<feature type="transmembrane region" description="Helical" evidence="7">
    <location>
        <begin position="63"/>
        <end position="86"/>
    </location>
</feature>
<name>A0A1T2KSD1_9GAMM</name>
<sequence>MLLQIISIVFPIFAIVLVGFIYARRHAPDMAAANKVTIDIFIPALIFDVLSGKDFNLIEYQELGVGAAVIILGSGVIAWPVSRLLYYQFKTFVPPMMFSNYGNMGLPLALFAFGEQALPAAVVMFIVGNTLHFSVGMKLMDSSVSMLGLFRIPMLIATIAGLAISFLKIKIPQLLAVPIEMLGQIAIPLMLFALGVRLIHIDWRAWRIGLVGAILCPLSGLIIAVPLGMVLGLSDLQFAMLVVFGALPPAVLNYMVAERYGQEPQNVASIVMLGNLASVVVIPMVLAFVL</sequence>
<feature type="transmembrane region" description="Helical" evidence="7">
    <location>
        <begin position="175"/>
        <end position="196"/>
    </location>
</feature>